<evidence type="ECO:0000313" key="6">
    <source>
        <dbReference type="EMBL" id="BEH90373.1"/>
    </source>
</evidence>
<dbReference type="Pfam" id="PF01263">
    <property type="entry name" value="Aldose_epim"/>
    <property type="match status" value="1"/>
</dbReference>
<dbReference type="InterPro" id="IPR047215">
    <property type="entry name" value="Galactose_mutarotase-like"/>
</dbReference>
<keyword evidence="3 5" id="KW-0413">Isomerase</keyword>
<dbReference type="InterPro" id="IPR008183">
    <property type="entry name" value="Aldose_1/G6P_1-epimerase"/>
</dbReference>
<evidence type="ECO:0000256" key="1">
    <source>
        <dbReference type="ARBA" id="ARBA00005028"/>
    </source>
</evidence>
<sequence>MIQYDQTVKGTFNGIQIIEYGMKNQELEVRFLNIGGCLTKVALAADDYAQNLVLNYQNVESYLENGCYLNAIIGRTANRIKNGTFTLNNKTYQLDINNGPNNLHGGAECLSDANFAIETIDSGYRLTATLPHQEVGFPGNLTATIDYILKGNQFIVAYSAITDQDTLANFTQHAYFNLAGNGSTTVDKHELQIKASHVAEIDKTQAFTTTWVPVEHTLFDFNQPTLIDPMNKEKTELFDLASGYDHLYLLSETEDVVTFKDLDSGRTLTVSTTAPAMQFYTGNFLTNELLFENSRQGEPRLGACFETHLVPFDIESQVLKSGETYRASTTFTFTK</sequence>
<comment type="catalytic activity">
    <reaction evidence="5">
        <text>alpha-D-glucose = beta-D-glucose</text>
        <dbReference type="Rhea" id="RHEA:10264"/>
        <dbReference type="ChEBI" id="CHEBI:15903"/>
        <dbReference type="ChEBI" id="CHEBI:17925"/>
        <dbReference type="EC" id="5.1.3.3"/>
    </reaction>
</comment>
<reference evidence="6" key="1">
    <citation type="journal article" date="2024" name="Int. J. Syst. Evol. Microbiol.">
        <title>Turicibacter faecis sp. nov., isolated from faeces of heart failure mouse model.</title>
        <authorList>
            <person name="Imamura Y."/>
            <person name="Motooka D."/>
            <person name="Nakajima Y."/>
            <person name="Ito S."/>
            <person name="Kitakaze M."/>
            <person name="Iida T."/>
            <person name="Nakamura S."/>
        </authorList>
    </citation>
    <scope>NUCLEOTIDE SEQUENCE</scope>
    <source>
        <strain evidence="6">TC023</strain>
    </source>
</reference>
<comment type="similarity">
    <text evidence="2 5">Belongs to the aldose epimerase family.</text>
</comment>
<dbReference type="PANTHER" id="PTHR10091">
    <property type="entry name" value="ALDOSE-1-EPIMERASE"/>
    <property type="match status" value="1"/>
</dbReference>
<gene>
    <name evidence="6" type="primary">galM</name>
    <name evidence="6" type="ORF">T23_04750</name>
</gene>
<dbReference type="EC" id="5.1.3.3" evidence="5"/>
<accession>A0ABN6ZF09</accession>
<comment type="pathway">
    <text evidence="1 5">Carbohydrate metabolism; hexose metabolism.</text>
</comment>
<dbReference type="InterPro" id="IPR015443">
    <property type="entry name" value="Aldose_1-epimerase"/>
</dbReference>
<evidence type="ECO:0000256" key="4">
    <source>
        <dbReference type="ARBA" id="ARBA00023277"/>
    </source>
</evidence>
<proteinExistence type="inferred from homology"/>
<dbReference type="RefSeq" id="WP_262951127.1">
    <property type="nucleotide sequence ID" value="NZ_AP028127.1"/>
</dbReference>
<evidence type="ECO:0000256" key="3">
    <source>
        <dbReference type="ARBA" id="ARBA00023235"/>
    </source>
</evidence>
<protein>
    <recommendedName>
        <fullName evidence="5">Aldose 1-epimerase</fullName>
        <ecNumber evidence="5">5.1.3.3</ecNumber>
    </recommendedName>
</protein>
<dbReference type="PANTHER" id="PTHR10091:SF0">
    <property type="entry name" value="GALACTOSE MUTAROTASE"/>
    <property type="match status" value="1"/>
</dbReference>
<dbReference type="SUPFAM" id="SSF74650">
    <property type="entry name" value="Galactose mutarotase-like"/>
    <property type="match status" value="1"/>
</dbReference>
<dbReference type="PIRSF" id="PIRSF005096">
    <property type="entry name" value="GALM"/>
    <property type="match status" value="1"/>
</dbReference>
<evidence type="ECO:0000256" key="2">
    <source>
        <dbReference type="ARBA" id="ARBA00006206"/>
    </source>
</evidence>
<dbReference type="EMBL" id="AP028127">
    <property type="protein sequence ID" value="BEH90373.1"/>
    <property type="molecule type" value="Genomic_DNA"/>
</dbReference>
<evidence type="ECO:0000256" key="5">
    <source>
        <dbReference type="PIRNR" id="PIRNR005096"/>
    </source>
</evidence>
<dbReference type="InterPro" id="IPR014718">
    <property type="entry name" value="GH-type_carb-bd"/>
</dbReference>
<dbReference type="Gene3D" id="2.70.98.10">
    <property type="match status" value="1"/>
</dbReference>
<dbReference type="InterPro" id="IPR011013">
    <property type="entry name" value="Gal_mutarotase_sf_dom"/>
</dbReference>
<dbReference type="CDD" id="cd09019">
    <property type="entry name" value="galactose_mutarotase_like"/>
    <property type="match status" value="1"/>
</dbReference>
<name>A0ABN6ZF09_9FIRM</name>
<dbReference type="Proteomes" id="UP001432099">
    <property type="component" value="Chromosome"/>
</dbReference>
<evidence type="ECO:0000313" key="7">
    <source>
        <dbReference type="Proteomes" id="UP001432099"/>
    </source>
</evidence>
<keyword evidence="4 5" id="KW-0119">Carbohydrate metabolism</keyword>
<organism evidence="6 7">
    <name type="scientific">Turicibacter faecis</name>
    <dbReference type="NCBI Taxonomy" id="2963365"/>
    <lineage>
        <taxon>Bacteria</taxon>
        <taxon>Bacillati</taxon>
        <taxon>Bacillota</taxon>
        <taxon>Erysipelotrichia</taxon>
        <taxon>Erysipelotrichales</taxon>
        <taxon>Turicibacteraceae</taxon>
        <taxon>Turicibacter</taxon>
    </lineage>
</organism>
<keyword evidence="7" id="KW-1185">Reference proteome</keyword>